<name>W7IZC4_9PSEU</name>
<dbReference type="AlphaFoldDB" id="W7IZC4"/>
<dbReference type="SUPFAM" id="SSF46689">
    <property type="entry name" value="Homeodomain-like"/>
    <property type="match status" value="1"/>
</dbReference>
<organism evidence="6 7">
    <name type="scientific">Actinokineospora spheciospongiae</name>
    <dbReference type="NCBI Taxonomy" id="909613"/>
    <lineage>
        <taxon>Bacteria</taxon>
        <taxon>Bacillati</taxon>
        <taxon>Actinomycetota</taxon>
        <taxon>Actinomycetes</taxon>
        <taxon>Pseudonocardiales</taxon>
        <taxon>Pseudonocardiaceae</taxon>
        <taxon>Actinokineospora</taxon>
    </lineage>
</organism>
<dbReference type="InterPro" id="IPR050109">
    <property type="entry name" value="HTH-type_TetR-like_transc_reg"/>
</dbReference>
<feature type="domain" description="HTH tetR-type" evidence="5">
    <location>
        <begin position="10"/>
        <end position="69"/>
    </location>
</feature>
<dbReference type="PANTHER" id="PTHR30055">
    <property type="entry name" value="HTH-TYPE TRANSCRIPTIONAL REGULATOR RUTR"/>
    <property type="match status" value="1"/>
</dbReference>
<dbReference type="eggNOG" id="COG1309">
    <property type="taxonomic scope" value="Bacteria"/>
</dbReference>
<dbReference type="EMBL" id="AYXG01000206">
    <property type="protein sequence ID" value="EWC59409.1"/>
    <property type="molecule type" value="Genomic_DNA"/>
</dbReference>
<dbReference type="PROSITE" id="PS50977">
    <property type="entry name" value="HTH_TETR_2"/>
    <property type="match status" value="1"/>
</dbReference>
<reference evidence="6 7" key="1">
    <citation type="journal article" date="2014" name="Genome Announc.">
        <title>Draft Genome Sequence of the Antitrypanosomally Active Sponge-Associated Bacterium Actinokineospora sp. Strain EG49.</title>
        <authorList>
            <person name="Harjes J."/>
            <person name="Ryu T."/>
            <person name="Abdelmohsen U.R."/>
            <person name="Moitinho-Silva L."/>
            <person name="Horn H."/>
            <person name="Ravasi T."/>
            <person name="Hentschel U."/>
        </authorList>
    </citation>
    <scope>NUCLEOTIDE SEQUENCE [LARGE SCALE GENOMIC DNA]</scope>
    <source>
        <strain evidence="6 7">EG49</strain>
    </source>
</reference>
<dbReference type="InterPro" id="IPR041479">
    <property type="entry name" value="TetR_CgmR_C"/>
</dbReference>
<dbReference type="Pfam" id="PF17937">
    <property type="entry name" value="TetR_C_28"/>
    <property type="match status" value="1"/>
</dbReference>
<evidence type="ECO:0000313" key="6">
    <source>
        <dbReference type="EMBL" id="EWC59409.1"/>
    </source>
</evidence>
<comment type="caution">
    <text evidence="6">The sequence shown here is derived from an EMBL/GenBank/DDBJ whole genome shotgun (WGS) entry which is preliminary data.</text>
</comment>
<accession>W7IZC4</accession>
<dbReference type="PATRIC" id="fig|909613.9.peg.5349"/>
<keyword evidence="3" id="KW-0804">Transcription</keyword>
<dbReference type="Gene3D" id="1.10.357.10">
    <property type="entry name" value="Tetracycline Repressor, domain 2"/>
    <property type="match status" value="1"/>
</dbReference>
<dbReference type="STRING" id="909613.UO65_5355"/>
<dbReference type="InterPro" id="IPR009057">
    <property type="entry name" value="Homeodomain-like_sf"/>
</dbReference>
<proteinExistence type="predicted"/>
<evidence type="ECO:0000256" key="4">
    <source>
        <dbReference type="PROSITE-ProRule" id="PRU00335"/>
    </source>
</evidence>
<dbReference type="InterPro" id="IPR001647">
    <property type="entry name" value="HTH_TetR"/>
</dbReference>
<dbReference type="GO" id="GO:0003700">
    <property type="term" value="F:DNA-binding transcription factor activity"/>
    <property type="evidence" value="ECO:0007669"/>
    <property type="project" value="TreeGrafter"/>
</dbReference>
<feature type="DNA-binding region" description="H-T-H motif" evidence="4">
    <location>
        <begin position="32"/>
        <end position="51"/>
    </location>
</feature>
<evidence type="ECO:0000313" key="7">
    <source>
        <dbReference type="Proteomes" id="UP000019277"/>
    </source>
</evidence>
<dbReference type="RefSeq" id="WP_052021798.1">
    <property type="nucleotide sequence ID" value="NZ_AYXG01000206.1"/>
</dbReference>
<evidence type="ECO:0000256" key="3">
    <source>
        <dbReference type="ARBA" id="ARBA00023163"/>
    </source>
</evidence>
<dbReference type="Proteomes" id="UP000019277">
    <property type="component" value="Unassembled WGS sequence"/>
</dbReference>
<protein>
    <submittedName>
        <fullName evidence="6">Transcriptional regulator, TetR family</fullName>
    </submittedName>
</protein>
<evidence type="ECO:0000256" key="2">
    <source>
        <dbReference type="ARBA" id="ARBA00023125"/>
    </source>
</evidence>
<gene>
    <name evidence="6" type="ORF">UO65_5355</name>
</gene>
<dbReference type="OrthoDB" id="9806334at2"/>
<evidence type="ECO:0000259" key="5">
    <source>
        <dbReference type="PROSITE" id="PS50977"/>
    </source>
</evidence>
<dbReference type="Pfam" id="PF00440">
    <property type="entry name" value="TetR_N"/>
    <property type="match status" value="1"/>
</dbReference>
<dbReference type="PANTHER" id="PTHR30055:SF234">
    <property type="entry name" value="HTH-TYPE TRANSCRIPTIONAL REGULATOR BETI"/>
    <property type="match status" value="1"/>
</dbReference>
<sequence>MPRKAGRSAEDTRRALLDAAGAAVRARGVSASLDDIARQAGVSKGGLLHHFASKDELVRALAEDLLAGFRADVTAAVDPADTAPGALTRAYVRVCADFARDDVAVHELQPLIGHLSTIPEVAEIARADARRWRDDLRADGLPDHITALVVAAADGISAAPDWSTPLDDSALRGLETLLLALTTDTRLWDHLDVAPGQLPR</sequence>
<evidence type="ECO:0000256" key="1">
    <source>
        <dbReference type="ARBA" id="ARBA00023015"/>
    </source>
</evidence>
<dbReference type="GO" id="GO:0000976">
    <property type="term" value="F:transcription cis-regulatory region binding"/>
    <property type="evidence" value="ECO:0007669"/>
    <property type="project" value="TreeGrafter"/>
</dbReference>
<keyword evidence="1" id="KW-0805">Transcription regulation</keyword>
<dbReference type="PRINTS" id="PR00455">
    <property type="entry name" value="HTHTETR"/>
</dbReference>
<keyword evidence="2 4" id="KW-0238">DNA-binding</keyword>
<keyword evidence="7" id="KW-1185">Reference proteome</keyword>